<feature type="domain" description="AMOP" evidence="15">
    <location>
        <begin position="534"/>
        <end position="691"/>
    </location>
</feature>
<dbReference type="PROSITE" id="PS50856">
    <property type="entry name" value="AMOP"/>
    <property type="match status" value="1"/>
</dbReference>
<organism evidence="17 18">
    <name type="scientific">Branchiostoma lanceolatum</name>
    <name type="common">Common lancelet</name>
    <name type="synonym">Amphioxus lanceolatum</name>
    <dbReference type="NCBI Taxonomy" id="7740"/>
    <lineage>
        <taxon>Eukaryota</taxon>
        <taxon>Metazoa</taxon>
        <taxon>Chordata</taxon>
        <taxon>Cephalochordata</taxon>
        <taxon>Leptocardii</taxon>
        <taxon>Amphioxiformes</taxon>
        <taxon>Branchiostomatidae</taxon>
        <taxon>Branchiostoma</taxon>
    </lineage>
</organism>
<keyword evidence="5" id="KW-0677">Repeat</keyword>
<evidence type="ECO:0000256" key="11">
    <source>
        <dbReference type="SAM" id="MobiDB-lite"/>
    </source>
</evidence>
<dbReference type="EMBL" id="OV696689">
    <property type="protein sequence ID" value="CAH1263719.1"/>
    <property type="molecule type" value="Genomic_DNA"/>
</dbReference>
<dbReference type="PROSITE" id="PS50026">
    <property type="entry name" value="EGF_3"/>
    <property type="match status" value="6"/>
</dbReference>
<feature type="region of interest" description="Disordered" evidence="11">
    <location>
        <begin position="1385"/>
        <end position="1513"/>
    </location>
</feature>
<dbReference type="Pfam" id="PF00094">
    <property type="entry name" value="VWD"/>
    <property type="match status" value="1"/>
</dbReference>
<evidence type="ECO:0000259" key="16">
    <source>
        <dbReference type="PROSITE" id="PS51233"/>
    </source>
</evidence>
<dbReference type="Pfam" id="PF07645">
    <property type="entry name" value="EGF_CA"/>
    <property type="match status" value="5"/>
</dbReference>
<feature type="transmembrane region" description="Helical" evidence="12">
    <location>
        <begin position="1696"/>
        <end position="1718"/>
    </location>
</feature>
<keyword evidence="3 12" id="KW-0812">Transmembrane</keyword>
<dbReference type="SMART" id="SM00179">
    <property type="entry name" value="EGF_CA"/>
    <property type="match status" value="8"/>
</dbReference>
<feature type="domain" description="EGF-like" evidence="14">
    <location>
        <begin position="97"/>
        <end position="132"/>
    </location>
</feature>
<dbReference type="Pfam" id="PF14670">
    <property type="entry name" value="FXa_inhibition"/>
    <property type="match status" value="1"/>
</dbReference>
<evidence type="ECO:0000313" key="18">
    <source>
        <dbReference type="Proteomes" id="UP000838412"/>
    </source>
</evidence>
<feature type="domain" description="EGF-like" evidence="14">
    <location>
        <begin position="1073"/>
        <end position="1118"/>
    </location>
</feature>
<dbReference type="InterPro" id="IPR001846">
    <property type="entry name" value="VWF_type-D"/>
</dbReference>
<dbReference type="InterPro" id="IPR056619">
    <property type="entry name" value="C8-3_MUC4"/>
</dbReference>
<feature type="chain" id="PRO_5035465004" evidence="13">
    <location>
        <begin position="23"/>
        <end position="1794"/>
    </location>
</feature>
<feature type="signal peptide" evidence="13">
    <location>
        <begin position="1"/>
        <end position="22"/>
    </location>
</feature>
<evidence type="ECO:0000259" key="15">
    <source>
        <dbReference type="PROSITE" id="PS50856"/>
    </source>
</evidence>
<dbReference type="FunFam" id="2.10.25.10:FF:000037">
    <property type="entry name" value="Signal peptide, CUB domain and EGF-like domain-containing 2"/>
    <property type="match status" value="1"/>
</dbReference>
<feature type="compositionally biased region" description="Low complexity" evidence="11">
    <location>
        <begin position="1385"/>
        <end position="1405"/>
    </location>
</feature>
<dbReference type="Gene3D" id="2.10.25.10">
    <property type="entry name" value="Laminin"/>
    <property type="match status" value="11"/>
</dbReference>
<dbReference type="SMART" id="SM00181">
    <property type="entry name" value="EGF"/>
    <property type="match status" value="11"/>
</dbReference>
<dbReference type="InterPro" id="IPR001881">
    <property type="entry name" value="EGF-like_Ca-bd_dom"/>
</dbReference>
<keyword evidence="4 13" id="KW-0732">Signal</keyword>
<reference evidence="17" key="1">
    <citation type="submission" date="2022-01" db="EMBL/GenBank/DDBJ databases">
        <authorList>
            <person name="Braso-Vives M."/>
        </authorList>
    </citation>
    <scope>NUCLEOTIDE SEQUENCE</scope>
</reference>
<dbReference type="InterPro" id="IPR009030">
    <property type="entry name" value="Growth_fac_rcpt_cys_sf"/>
</dbReference>
<feature type="compositionally biased region" description="Basic and acidic residues" evidence="11">
    <location>
        <begin position="1458"/>
        <end position="1467"/>
    </location>
</feature>
<dbReference type="GO" id="GO:0007160">
    <property type="term" value="P:cell-matrix adhesion"/>
    <property type="evidence" value="ECO:0007669"/>
    <property type="project" value="InterPro"/>
</dbReference>
<evidence type="ECO:0000256" key="8">
    <source>
        <dbReference type="ARBA" id="ARBA00023157"/>
    </source>
</evidence>
<feature type="compositionally biased region" description="Low complexity" evidence="11">
    <location>
        <begin position="1426"/>
        <end position="1436"/>
    </location>
</feature>
<name>A0A8J9ZU91_BRALA</name>
<dbReference type="InterPro" id="IPR051495">
    <property type="entry name" value="Epithelial_Barrier/Signaling"/>
</dbReference>
<sequence length="1794" mass="197036">MVGVSHWTLLGLFLGCCSAVLSQTTLRGPEGSVCTFINSRQVSYQVELRRKRTTTFVDYIASYLGLQHQNRVPRSLVTRYQTEYFTDYQCCVGWNRIADTCQADCYNPCVHGLCVETNVCECDEGWEGSQCERDIDECWFRISDCDHTCTNTEGSYNCSCDPGFHLINETRCAEEADVDECASGNGGCDQTCVNTYLSYHCTCDDGYTLGTDGRSCNDINECSPNRGRGDCDHFCDNTPGSFQCSCRSEHHLVGQTECREDVMYPYGEEVGEEAKVWDFQKSCKKVELPFEGLRFFTRRHHKIYVCDNGVVQFDSAVRPVTPAKLDKSAWFKRAALAPYLAKSDPTVLSGEPEKLKTKFYYKSYERGDGNGHTDAILDQARVDGRTTPGYHSPGYEPVWAMVITWANVPPDCSVFQSGCPVGLSRLRRNTFQLAISTDGTHSFATFVYPPRKQEWFTPDEAIKPRDSNRPRVRTNRDAAVAGYSAGDGSGLGPGNVEGMSPYSGTSAMLTLFFRPSNRAGYWKFALQDQAATPAPAAAVVSCSAWIRQQDFETPTTLPGYHELPRPGSCPCNLEQAYHDRRYSIPGFNIWTFKRMRTHGDVCAISRVKVRSFVDSRMYRMWQTCCYGPSLYWKERRWPCPCARDRIVYGRLKSGHAGGHLVVNNQNEDRQAYQDCCVGSSSYYCNKFKQLRPLSVPSAGSSCTNYNIGCALARSWYDPHIQTLDGRNYTFNGLGEYVLLDLNDGEYQVQARTSQAEGTSHATVFTSIVAYQMGHSPIQVNLVGTDGLQLYVNHTAVDMTLFEDLQHEEEVEDIASVSEFSNSSLLIFFYNELSVKVTAQKAMLHLEYAVPDQYQKKTKGLLGYWDGNSDNDFVAFDESVLPSDASEEDTFNQFGETWQVTEEDGPKKTRFFYESGITTSSYKDSSYVPHYTDQVIFSSTELEQQANEVCGDDRECLFDISETGDVEVGELSVVMKEDLEIEKIVREIFPPTLHGLEVVNATVGERLQFTLNATDRNGLDMMFELGAEVPDDDVTLSLAGNVATISWLVTSDDPFNLQIDVTNSENATAQLWPTVNMCSCLNGGVCEGEAAEEQNSDGNTKFVTLECTCPAGYTGKKCETDIDACVENFNPCFSGVVCTDQPPPADIDGFDCGDCPPGFNGDGQNCIDIDECTTGEGSVCHHLCINSVGNFSCGCNEGYYLTEDGVTCEDVNECDLPNNCTQLCLNTDGSFNCSCQDGFMLAADGQDCEPTNPCSAENNPGCDEDYGWCAIDSSSGIATCVCMAGYQLNSDGVTCEDIDECLTGDSHCDQLCNNTMGAYECYCEDGYELTDNPVQPCQDIDECFEGLFNCSSNEVCENAVGSYSCVCEEGAVIVNGACVREALTATPHPTTMPTTTATTSGPTMPMVTSPATASANKHTTEDPTEPMAPSSASTSTSRMDEISTVDVEAGATTSPSSDEEQRTTDVRYRSSTPTTARKTTKSSSLLTRSPTTASESSSEEERETTTDHGDTNQFTTAVDGLTTKEPSAPGELEMNTLLLTLNMDIDELTADRLENFKAAVAREMTSFCRRHLHEIADCRVSGPARSYIAAVYTVELVFIPPGYPQQSPVAGQTLLAFFVAHPDSLGTNLRPVSISYVQMMMDTSVEEVAVALGDAGSIAGVLPLLDYIYGKDATTMIPTKGQGETEPEEPGFPIQTVIIAVCGAVAVVIVAVIGTTWFCKRTKTCRQAPINVYSAPPPDLGYSTPSPDLRDSTPPPDLGYSAPSPDHGSRMDPQLSTISLKGRDSPFLKRTNLWE</sequence>
<evidence type="ECO:0000256" key="9">
    <source>
        <dbReference type="ARBA" id="ARBA00023180"/>
    </source>
</evidence>
<keyword evidence="18" id="KW-1185">Reference proteome</keyword>
<dbReference type="CDD" id="cd00054">
    <property type="entry name" value="EGF_CA"/>
    <property type="match status" value="6"/>
</dbReference>
<evidence type="ECO:0000256" key="13">
    <source>
        <dbReference type="SAM" id="SignalP"/>
    </source>
</evidence>
<feature type="compositionally biased region" description="Low complexity" evidence="11">
    <location>
        <begin position="1469"/>
        <end position="1495"/>
    </location>
</feature>
<evidence type="ECO:0000313" key="17">
    <source>
        <dbReference type="EMBL" id="CAH1263719.1"/>
    </source>
</evidence>
<dbReference type="Proteomes" id="UP000838412">
    <property type="component" value="Chromosome 4"/>
</dbReference>
<dbReference type="FunFam" id="2.10.25.10:FF:000005">
    <property type="entry name" value="Fibrillin 2"/>
    <property type="match status" value="1"/>
</dbReference>
<dbReference type="InterPro" id="IPR003886">
    <property type="entry name" value="NIDO_dom"/>
</dbReference>
<comment type="caution">
    <text evidence="10">Lacks conserved residue(s) required for the propagation of feature annotation.</text>
</comment>
<dbReference type="PROSITE" id="PS01186">
    <property type="entry name" value="EGF_2"/>
    <property type="match status" value="6"/>
</dbReference>
<evidence type="ECO:0000256" key="1">
    <source>
        <dbReference type="ARBA" id="ARBA00004370"/>
    </source>
</evidence>
<dbReference type="Pfam" id="PF06119">
    <property type="entry name" value="NIDO"/>
    <property type="match status" value="1"/>
</dbReference>
<dbReference type="InterPro" id="IPR026823">
    <property type="entry name" value="cEGF"/>
</dbReference>
<feature type="disulfide bond" evidence="10">
    <location>
        <begin position="122"/>
        <end position="131"/>
    </location>
</feature>
<dbReference type="InterPro" id="IPR049883">
    <property type="entry name" value="NOTCH1_EGF-like"/>
</dbReference>
<evidence type="ECO:0000256" key="2">
    <source>
        <dbReference type="ARBA" id="ARBA00022536"/>
    </source>
</evidence>
<evidence type="ECO:0000256" key="4">
    <source>
        <dbReference type="ARBA" id="ARBA00022729"/>
    </source>
</evidence>
<dbReference type="PROSITE" id="PS00022">
    <property type="entry name" value="EGF_1"/>
    <property type="match status" value="2"/>
</dbReference>
<dbReference type="SUPFAM" id="SSF57184">
    <property type="entry name" value="Growth factor receptor domain"/>
    <property type="match status" value="3"/>
</dbReference>
<evidence type="ECO:0000256" key="12">
    <source>
        <dbReference type="SAM" id="Phobius"/>
    </source>
</evidence>
<evidence type="ECO:0000256" key="5">
    <source>
        <dbReference type="ARBA" id="ARBA00022737"/>
    </source>
</evidence>
<keyword evidence="6 12" id="KW-1133">Transmembrane helix</keyword>
<dbReference type="GO" id="GO:0005509">
    <property type="term" value="F:calcium ion binding"/>
    <property type="evidence" value="ECO:0007669"/>
    <property type="project" value="InterPro"/>
</dbReference>
<dbReference type="InterPro" id="IPR000742">
    <property type="entry name" value="EGF"/>
</dbReference>
<protein>
    <submittedName>
        <fullName evidence="17">MUC4 protein</fullName>
    </submittedName>
</protein>
<dbReference type="PANTHER" id="PTHR13802:SF52">
    <property type="entry name" value="MUCIN-4"/>
    <property type="match status" value="1"/>
</dbReference>
<dbReference type="PROSITE" id="PS51233">
    <property type="entry name" value="VWFD"/>
    <property type="match status" value="1"/>
</dbReference>
<feature type="domain" description="EGF-like" evidence="14">
    <location>
        <begin position="1120"/>
        <end position="1166"/>
    </location>
</feature>
<dbReference type="PANTHER" id="PTHR13802">
    <property type="entry name" value="MUCIN 4-RELATED"/>
    <property type="match status" value="1"/>
</dbReference>
<dbReference type="FunFam" id="2.10.25.10:FF:000240">
    <property type="entry name" value="Vitamin K-dependent protein S"/>
    <property type="match status" value="1"/>
</dbReference>
<feature type="domain" description="EGF-like" evidence="14">
    <location>
        <begin position="1167"/>
        <end position="1208"/>
    </location>
</feature>
<keyword evidence="2 10" id="KW-0245">EGF-like domain</keyword>
<keyword evidence="7 12" id="KW-0472">Membrane</keyword>
<feature type="disulfide bond" evidence="10">
    <location>
        <begin position="1108"/>
        <end position="1117"/>
    </location>
</feature>
<dbReference type="SUPFAM" id="SSF57196">
    <property type="entry name" value="EGF/Laminin"/>
    <property type="match status" value="1"/>
</dbReference>
<feature type="region of interest" description="Disordered" evidence="11">
    <location>
        <begin position="1735"/>
        <end position="1780"/>
    </location>
</feature>
<proteinExistence type="predicted"/>
<gene>
    <name evidence="17" type="primary">MUC4</name>
    <name evidence="17" type="ORF">BLAG_LOCUS18322</name>
</gene>
<dbReference type="Pfam" id="PF12662">
    <property type="entry name" value="cEGF"/>
    <property type="match status" value="1"/>
</dbReference>
<accession>A0A8J9ZU91</accession>
<keyword evidence="8 10" id="KW-1015">Disulfide bond</keyword>
<keyword evidence="9" id="KW-0325">Glycoprotein</keyword>
<dbReference type="GO" id="GO:0016020">
    <property type="term" value="C:membrane"/>
    <property type="evidence" value="ECO:0007669"/>
    <property type="project" value="UniProtKB-SubCell"/>
</dbReference>
<evidence type="ECO:0000256" key="7">
    <source>
        <dbReference type="ARBA" id="ARBA00023136"/>
    </source>
</evidence>
<evidence type="ECO:0000256" key="3">
    <source>
        <dbReference type="ARBA" id="ARBA00022692"/>
    </source>
</evidence>
<dbReference type="SMART" id="SM00216">
    <property type="entry name" value="VWD"/>
    <property type="match status" value="1"/>
</dbReference>
<dbReference type="InterPro" id="IPR018097">
    <property type="entry name" value="EGF_Ca-bd_CS"/>
</dbReference>
<dbReference type="PROSITE" id="PS01187">
    <property type="entry name" value="EGF_CA"/>
    <property type="match status" value="4"/>
</dbReference>
<evidence type="ECO:0000256" key="6">
    <source>
        <dbReference type="ARBA" id="ARBA00022989"/>
    </source>
</evidence>
<dbReference type="PROSITE" id="PS00010">
    <property type="entry name" value="ASX_HYDROXYL"/>
    <property type="match status" value="5"/>
</dbReference>
<dbReference type="InterPro" id="IPR000152">
    <property type="entry name" value="EGF-type_Asp/Asn_hydroxyl_site"/>
</dbReference>
<evidence type="ECO:0000259" key="14">
    <source>
        <dbReference type="PROSITE" id="PS50026"/>
    </source>
</evidence>
<dbReference type="Pfam" id="PF23263">
    <property type="entry name" value="C8-3_MUC4"/>
    <property type="match status" value="1"/>
</dbReference>
<feature type="domain" description="EGF-like" evidence="14">
    <location>
        <begin position="177"/>
        <end position="217"/>
    </location>
</feature>
<dbReference type="OrthoDB" id="4405280at2759"/>
<comment type="subcellular location">
    <subcellularLocation>
        <location evidence="1">Membrane</location>
    </subcellularLocation>
</comment>
<feature type="domain" description="EGF-like" evidence="14">
    <location>
        <begin position="134"/>
        <end position="173"/>
    </location>
</feature>
<feature type="domain" description="VWFD" evidence="16">
    <location>
        <begin position="710"/>
        <end position="905"/>
    </location>
</feature>
<dbReference type="InterPro" id="IPR005533">
    <property type="entry name" value="AMOP_dom"/>
</dbReference>
<evidence type="ECO:0000256" key="10">
    <source>
        <dbReference type="PROSITE-ProRule" id="PRU00076"/>
    </source>
</evidence>